<dbReference type="NCBIfam" id="TIGR01549">
    <property type="entry name" value="HAD-SF-IA-v1"/>
    <property type="match status" value="1"/>
</dbReference>
<name>A0A7G2EG03_ARATH</name>
<keyword evidence="2" id="KW-0812">Transmembrane</keyword>
<feature type="compositionally biased region" description="Basic residues" evidence="1">
    <location>
        <begin position="262"/>
        <end position="271"/>
    </location>
</feature>
<dbReference type="PANTHER" id="PTHR43885">
    <property type="entry name" value="HALOACID DEHALOGENASE-LIKE HYDROLASE"/>
    <property type="match status" value="1"/>
</dbReference>
<feature type="transmembrane region" description="Helical" evidence="2">
    <location>
        <begin position="132"/>
        <end position="153"/>
    </location>
</feature>
<dbReference type="Proteomes" id="UP000516314">
    <property type="component" value="Chromosome 2"/>
</dbReference>
<accession>A0A7G2EG03</accession>
<sequence length="478" mass="54277">MADRGALSLPRASTYLSFSNLHVWRFHNPRFYPPSRSQLLCFSSSCSRVTSAKIIQLNRRRFSYKLCAAADDGRGYRLTERGKRGRKRRELWEELFEDNVEDDDDEDDGGRGIGSGNFDLWKILEEIVDNVWILKAFKSYGYLLPFIILSLFFSTGPKAFLVSLAVAIGPSLLFYAFQKLIGWDKRRGTSIANQFGIEEEEEEVERSSSRIRYNPSTVRNNVNGRGVNRSSAGMASKFGGWDELDGLGTTIPERPTSEPKKKPLPKRKRVRREKAAEPLLLRLPSCSISMANLTTNAKSRLRGVVFDMDGTLTVPVIDFAAMYRAVLGEDAYKRIKAESPSGIDILHHIESWSPDKQQKAYEIIADYEKQGIDKLQIMPGTAELCGFLDSKKIKRGLITRNVQKAIDIFHQRFEVIFSPALGREFRPYKPNPDPLLHICSTWDIQPNEVMMVGDSLKDDVSDRHDDKPLVNPFSIANR</sequence>
<dbReference type="Gene3D" id="1.10.260.80">
    <property type="match status" value="1"/>
</dbReference>
<feature type="region of interest" description="Disordered" evidence="1">
    <location>
        <begin position="459"/>
        <end position="478"/>
    </location>
</feature>
<keyword evidence="2" id="KW-0472">Membrane</keyword>
<dbReference type="SFLD" id="SFLDG01129">
    <property type="entry name" value="C1.5:_HAD__Beta-PGM__Phosphata"/>
    <property type="match status" value="1"/>
</dbReference>
<organism evidence="3 4">
    <name type="scientific">Arabidopsis thaliana</name>
    <name type="common">Mouse-ear cress</name>
    <dbReference type="NCBI Taxonomy" id="3702"/>
    <lineage>
        <taxon>Eukaryota</taxon>
        <taxon>Viridiplantae</taxon>
        <taxon>Streptophyta</taxon>
        <taxon>Embryophyta</taxon>
        <taxon>Tracheophyta</taxon>
        <taxon>Spermatophyta</taxon>
        <taxon>Magnoliopsida</taxon>
        <taxon>eudicotyledons</taxon>
        <taxon>Gunneridae</taxon>
        <taxon>Pentapetalae</taxon>
        <taxon>rosids</taxon>
        <taxon>malvids</taxon>
        <taxon>Brassicales</taxon>
        <taxon>Brassicaceae</taxon>
        <taxon>Camelineae</taxon>
        <taxon>Arabidopsis</taxon>
    </lineage>
</organism>
<dbReference type="FunFam" id="1.10.260.80:FF:000001">
    <property type="entry name" value="Haloacid dehalogenase-like hydrolase domain-containing protein"/>
    <property type="match status" value="1"/>
</dbReference>
<proteinExistence type="predicted"/>
<dbReference type="SFLD" id="SFLDS00003">
    <property type="entry name" value="Haloacid_Dehalogenase"/>
    <property type="match status" value="1"/>
</dbReference>
<dbReference type="Gene3D" id="3.40.50.1000">
    <property type="entry name" value="HAD superfamily/HAD-like"/>
    <property type="match status" value="1"/>
</dbReference>
<dbReference type="InterPro" id="IPR006439">
    <property type="entry name" value="HAD-SF_hydro_IA"/>
</dbReference>
<dbReference type="PANTHER" id="PTHR43885:SF1">
    <property type="entry name" value="SUPERFAMILY HYDROLASE, PUTATIVE (AFU_ORTHOLOGUE AFUA_4G13290)-RELATED"/>
    <property type="match status" value="1"/>
</dbReference>
<reference evidence="3 4" key="1">
    <citation type="submission" date="2020-09" db="EMBL/GenBank/DDBJ databases">
        <authorList>
            <person name="Ashkenazy H."/>
        </authorList>
    </citation>
    <scope>NUCLEOTIDE SEQUENCE [LARGE SCALE GENOMIC DNA]</scope>
    <source>
        <strain evidence="4">cv. Cdm-0</strain>
    </source>
</reference>
<dbReference type="EMBL" id="LR881467">
    <property type="protein sequence ID" value="CAD5320222.1"/>
    <property type="molecule type" value="Genomic_DNA"/>
</dbReference>
<feature type="compositionally biased region" description="Basic and acidic residues" evidence="1">
    <location>
        <begin position="459"/>
        <end position="468"/>
    </location>
</feature>
<feature type="transmembrane region" description="Helical" evidence="2">
    <location>
        <begin position="159"/>
        <end position="177"/>
    </location>
</feature>
<feature type="region of interest" description="Disordered" evidence="1">
    <location>
        <begin position="248"/>
        <end position="271"/>
    </location>
</feature>
<evidence type="ECO:0000256" key="1">
    <source>
        <dbReference type="SAM" id="MobiDB-lite"/>
    </source>
</evidence>
<evidence type="ECO:0000313" key="4">
    <source>
        <dbReference type="Proteomes" id="UP000516314"/>
    </source>
</evidence>
<dbReference type="AlphaFoldDB" id="A0A7G2EG03"/>
<protein>
    <submittedName>
        <fullName evidence="3">(thale cress) hypothetical protein</fullName>
    </submittedName>
</protein>
<dbReference type="InterPro" id="IPR036412">
    <property type="entry name" value="HAD-like_sf"/>
</dbReference>
<dbReference type="SUPFAM" id="SSF56784">
    <property type="entry name" value="HAD-like"/>
    <property type="match status" value="1"/>
</dbReference>
<dbReference type="InterPro" id="IPR023214">
    <property type="entry name" value="HAD_sf"/>
</dbReference>
<gene>
    <name evidence="3" type="ORF">AT9943_LOCUS8360</name>
</gene>
<evidence type="ECO:0000313" key="3">
    <source>
        <dbReference type="EMBL" id="CAD5320222.1"/>
    </source>
</evidence>
<evidence type="ECO:0000256" key="2">
    <source>
        <dbReference type="SAM" id="Phobius"/>
    </source>
</evidence>
<dbReference type="Pfam" id="PF00702">
    <property type="entry name" value="Hydrolase"/>
    <property type="match status" value="1"/>
</dbReference>
<keyword evidence="2" id="KW-1133">Transmembrane helix</keyword>